<protein>
    <submittedName>
        <fullName evidence="2">Type 1 glutamine amidotransferase</fullName>
    </submittedName>
</protein>
<dbReference type="InterPro" id="IPR029062">
    <property type="entry name" value="Class_I_gatase-like"/>
</dbReference>
<dbReference type="Proteomes" id="UP000322553">
    <property type="component" value="Chromosome"/>
</dbReference>
<dbReference type="OrthoDB" id="9813383at2"/>
<keyword evidence="3" id="KW-1185">Reference proteome</keyword>
<dbReference type="InterPro" id="IPR044992">
    <property type="entry name" value="ChyE-like"/>
</dbReference>
<dbReference type="CDD" id="cd01741">
    <property type="entry name" value="GATase1_1"/>
    <property type="match status" value="1"/>
</dbReference>
<accession>A0A1S1NZD9</accession>
<dbReference type="KEGG" id="kuy:FY550_14795"/>
<dbReference type="Pfam" id="PF00117">
    <property type="entry name" value="GATase"/>
    <property type="match status" value="1"/>
</dbReference>
<dbReference type="GO" id="GO:0005829">
    <property type="term" value="C:cytosol"/>
    <property type="evidence" value="ECO:0007669"/>
    <property type="project" value="TreeGrafter"/>
</dbReference>
<evidence type="ECO:0000313" key="3">
    <source>
        <dbReference type="Proteomes" id="UP000322553"/>
    </source>
</evidence>
<dbReference type="PROSITE" id="PS51273">
    <property type="entry name" value="GATASE_TYPE_1"/>
    <property type="match status" value="1"/>
</dbReference>
<dbReference type="InterPro" id="IPR017926">
    <property type="entry name" value="GATASE"/>
</dbReference>
<dbReference type="GO" id="GO:0016740">
    <property type="term" value="F:transferase activity"/>
    <property type="evidence" value="ECO:0007669"/>
    <property type="project" value="UniProtKB-KW"/>
</dbReference>
<dbReference type="PANTHER" id="PTHR42695">
    <property type="entry name" value="GLUTAMINE AMIDOTRANSFERASE YLR126C-RELATED"/>
    <property type="match status" value="1"/>
</dbReference>
<proteinExistence type="predicted"/>
<name>A0A1S1NZD9_9GAMM</name>
<dbReference type="STRING" id="657387.BH688_07430"/>
<keyword evidence="2" id="KW-0808">Transferase</keyword>
<feature type="domain" description="Glutamine amidotransferase" evidence="1">
    <location>
        <begin position="43"/>
        <end position="177"/>
    </location>
</feature>
<dbReference type="EMBL" id="CP043420">
    <property type="protein sequence ID" value="QEL12897.1"/>
    <property type="molecule type" value="Genomic_DNA"/>
</dbReference>
<dbReference type="PANTHER" id="PTHR42695:SF5">
    <property type="entry name" value="GLUTAMINE AMIDOTRANSFERASE YLR126C-RELATED"/>
    <property type="match status" value="1"/>
</dbReference>
<sequence>MHIYFLQHTPAQGPGRLADWLDSMGHSFNTRPLYSGELPPPQLHDFDALIVLGGAMDIHDDNAHPWIRRERKLIDRVLKSSKPLLGIGFGAQLIADALGAIVSRSTQPELGWHRVTRSDRCDLDLPESFDAFHWHRDIFGLPEGSTPIGASEASPVQGFSWDGARVVALQCHLETTRSWLNDCLAGADDSVHELAGPWVQSFDEMRDSQRRLDRLAPTLDRLMTDWLQPFMY</sequence>
<organism evidence="2 3">
    <name type="scientific">Kushneria phosphatilytica</name>
    <dbReference type="NCBI Taxonomy" id="657387"/>
    <lineage>
        <taxon>Bacteria</taxon>
        <taxon>Pseudomonadati</taxon>
        <taxon>Pseudomonadota</taxon>
        <taxon>Gammaproteobacteria</taxon>
        <taxon>Oceanospirillales</taxon>
        <taxon>Halomonadaceae</taxon>
        <taxon>Kushneria</taxon>
    </lineage>
</organism>
<evidence type="ECO:0000313" key="2">
    <source>
        <dbReference type="EMBL" id="QEL12897.1"/>
    </source>
</evidence>
<gene>
    <name evidence="2" type="ORF">FY550_14795</name>
</gene>
<evidence type="ECO:0000259" key="1">
    <source>
        <dbReference type="Pfam" id="PF00117"/>
    </source>
</evidence>
<keyword evidence="2" id="KW-0315">Glutamine amidotransferase</keyword>
<dbReference type="AlphaFoldDB" id="A0A1S1NZD9"/>
<dbReference type="SUPFAM" id="SSF52317">
    <property type="entry name" value="Class I glutamine amidotransferase-like"/>
    <property type="match status" value="1"/>
</dbReference>
<dbReference type="Gene3D" id="3.40.50.880">
    <property type="match status" value="1"/>
</dbReference>
<reference evidence="2 3" key="1">
    <citation type="submission" date="2019-08" db="EMBL/GenBank/DDBJ databases">
        <title>Complete genome sequence of Kushneria sp. YCWA18, a halophilic phosphate-solubilizing bacterium isolated from Daqiao saltern in China.</title>
        <authorList>
            <person name="Du G.-X."/>
            <person name="Qu L.-Y."/>
        </authorList>
    </citation>
    <scope>NUCLEOTIDE SEQUENCE [LARGE SCALE GENOMIC DNA]</scope>
    <source>
        <strain evidence="2 3">YCWA18</strain>
    </source>
</reference>